<dbReference type="HOGENOM" id="CLU_045009_0_0_1"/>
<dbReference type="Proteomes" id="UP000054321">
    <property type="component" value="Unassembled WGS sequence"/>
</dbReference>
<accession>A0A0C3CJR6</accession>
<evidence type="ECO:0000313" key="3">
    <source>
        <dbReference type="Proteomes" id="UP000054321"/>
    </source>
</evidence>
<sequence>MHSHLAAITAILLAASATAYDCPLAECDACLTAAVRKAPGVGIELANSYGTAAVQHYNGTIDQIALIPGTQDYHDLLSRLSVSSSVPEQSFLERWHRRLNKRLGRPATADVGTISAMLASLRQATEQQLVVSLDRVVVTAPQFSGLTREDLADAIEYAGLRSWLEFRLPYPTMLYTLNAAYVGNGHGLCKEWKDVYACWEEAEIGELPLETVLGVTFTNTTLQASVSRIAYAFEKSTDRHAAFPNLGYHSLPNYRRAEEYWAEVGSQLKRFLDGIHASGIKVTEVVLMGERAGEEEFATALKNAFGDGNIQELQLSHVVDPTWAASRGAAMYARVRQEVPWNCREPEACETEQMARLINDEL</sequence>
<evidence type="ECO:0000313" key="2">
    <source>
        <dbReference type="EMBL" id="KIM99163.1"/>
    </source>
</evidence>
<gene>
    <name evidence="2" type="ORF">OIDMADRAFT_56328</name>
</gene>
<dbReference type="STRING" id="913774.A0A0C3CJR6"/>
<protein>
    <submittedName>
        <fullName evidence="2">Uncharacterized protein</fullName>
    </submittedName>
</protein>
<evidence type="ECO:0000256" key="1">
    <source>
        <dbReference type="SAM" id="SignalP"/>
    </source>
</evidence>
<keyword evidence="1" id="KW-0732">Signal</keyword>
<feature type="chain" id="PRO_5002162638" evidence="1">
    <location>
        <begin position="20"/>
        <end position="362"/>
    </location>
</feature>
<reference evidence="3" key="2">
    <citation type="submission" date="2015-01" db="EMBL/GenBank/DDBJ databases">
        <title>Evolutionary Origins and Diversification of the Mycorrhizal Mutualists.</title>
        <authorList>
            <consortium name="DOE Joint Genome Institute"/>
            <consortium name="Mycorrhizal Genomics Consortium"/>
            <person name="Kohler A."/>
            <person name="Kuo A."/>
            <person name="Nagy L.G."/>
            <person name="Floudas D."/>
            <person name="Copeland A."/>
            <person name="Barry K.W."/>
            <person name="Cichocki N."/>
            <person name="Veneault-Fourrey C."/>
            <person name="LaButti K."/>
            <person name="Lindquist E.A."/>
            <person name="Lipzen A."/>
            <person name="Lundell T."/>
            <person name="Morin E."/>
            <person name="Murat C."/>
            <person name="Riley R."/>
            <person name="Ohm R."/>
            <person name="Sun H."/>
            <person name="Tunlid A."/>
            <person name="Henrissat B."/>
            <person name="Grigoriev I.V."/>
            <person name="Hibbett D.S."/>
            <person name="Martin F."/>
        </authorList>
    </citation>
    <scope>NUCLEOTIDE SEQUENCE [LARGE SCALE GENOMIC DNA]</scope>
    <source>
        <strain evidence="3">Zn</strain>
    </source>
</reference>
<dbReference type="AlphaFoldDB" id="A0A0C3CJR6"/>
<organism evidence="2 3">
    <name type="scientific">Oidiodendron maius (strain Zn)</name>
    <dbReference type="NCBI Taxonomy" id="913774"/>
    <lineage>
        <taxon>Eukaryota</taxon>
        <taxon>Fungi</taxon>
        <taxon>Dikarya</taxon>
        <taxon>Ascomycota</taxon>
        <taxon>Pezizomycotina</taxon>
        <taxon>Leotiomycetes</taxon>
        <taxon>Leotiomycetes incertae sedis</taxon>
        <taxon>Myxotrichaceae</taxon>
        <taxon>Oidiodendron</taxon>
    </lineage>
</organism>
<dbReference type="InParanoid" id="A0A0C3CJR6"/>
<proteinExistence type="predicted"/>
<dbReference type="EMBL" id="KN832879">
    <property type="protein sequence ID" value="KIM99163.1"/>
    <property type="molecule type" value="Genomic_DNA"/>
</dbReference>
<keyword evidence="3" id="KW-1185">Reference proteome</keyword>
<dbReference type="OrthoDB" id="3643156at2759"/>
<reference evidence="2 3" key="1">
    <citation type="submission" date="2014-04" db="EMBL/GenBank/DDBJ databases">
        <authorList>
            <consortium name="DOE Joint Genome Institute"/>
            <person name="Kuo A."/>
            <person name="Martino E."/>
            <person name="Perotto S."/>
            <person name="Kohler A."/>
            <person name="Nagy L.G."/>
            <person name="Floudas D."/>
            <person name="Copeland A."/>
            <person name="Barry K.W."/>
            <person name="Cichocki N."/>
            <person name="Veneault-Fourrey C."/>
            <person name="LaButti K."/>
            <person name="Lindquist E.A."/>
            <person name="Lipzen A."/>
            <person name="Lundell T."/>
            <person name="Morin E."/>
            <person name="Murat C."/>
            <person name="Sun H."/>
            <person name="Tunlid A."/>
            <person name="Henrissat B."/>
            <person name="Grigoriev I.V."/>
            <person name="Hibbett D.S."/>
            <person name="Martin F."/>
            <person name="Nordberg H.P."/>
            <person name="Cantor M.N."/>
            <person name="Hua S.X."/>
        </authorList>
    </citation>
    <scope>NUCLEOTIDE SEQUENCE [LARGE SCALE GENOMIC DNA]</scope>
    <source>
        <strain evidence="2 3">Zn</strain>
    </source>
</reference>
<feature type="signal peptide" evidence="1">
    <location>
        <begin position="1"/>
        <end position="19"/>
    </location>
</feature>
<name>A0A0C3CJR6_OIDMZ</name>